<dbReference type="Pfam" id="PF09365">
    <property type="entry name" value="DUF2461"/>
    <property type="match status" value="1"/>
</dbReference>
<dbReference type="NCBIfam" id="TIGR02453">
    <property type="entry name" value="TIGR02453 family protein"/>
    <property type="match status" value="1"/>
</dbReference>
<gene>
    <name evidence="1" type="ORF">M23134_07017</name>
</gene>
<dbReference type="RefSeq" id="WP_002700941.1">
    <property type="nucleotide sequence ID" value="NZ_AAWS01000034.1"/>
</dbReference>
<evidence type="ECO:0000313" key="2">
    <source>
        <dbReference type="Proteomes" id="UP000004095"/>
    </source>
</evidence>
<dbReference type="Proteomes" id="UP000004095">
    <property type="component" value="Unassembled WGS sequence"/>
</dbReference>
<reference evidence="1 2" key="1">
    <citation type="submission" date="2007-01" db="EMBL/GenBank/DDBJ databases">
        <authorList>
            <person name="Haygood M."/>
            <person name="Podell S."/>
            <person name="Anderson C."/>
            <person name="Hopkinson B."/>
            <person name="Roe K."/>
            <person name="Barbeau K."/>
            <person name="Gaasterland T."/>
            <person name="Ferriera S."/>
            <person name="Johnson J."/>
            <person name="Kravitz S."/>
            <person name="Beeson K."/>
            <person name="Sutton G."/>
            <person name="Rogers Y.-H."/>
            <person name="Friedman R."/>
            <person name="Frazier M."/>
            <person name="Venter J.C."/>
        </authorList>
    </citation>
    <scope>NUCLEOTIDE SEQUENCE [LARGE SCALE GENOMIC DNA]</scope>
    <source>
        <strain evidence="1 2">ATCC 23134</strain>
    </source>
</reference>
<dbReference type="PANTHER" id="PTHR36452">
    <property type="entry name" value="CHROMOSOME 12, WHOLE GENOME SHOTGUN SEQUENCE"/>
    <property type="match status" value="1"/>
</dbReference>
<organism evidence="1 2">
    <name type="scientific">Microscilla marina ATCC 23134</name>
    <dbReference type="NCBI Taxonomy" id="313606"/>
    <lineage>
        <taxon>Bacteria</taxon>
        <taxon>Pseudomonadati</taxon>
        <taxon>Bacteroidota</taxon>
        <taxon>Cytophagia</taxon>
        <taxon>Cytophagales</taxon>
        <taxon>Microscillaceae</taxon>
        <taxon>Microscilla</taxon>
    </lineage>
</organism>
<accession>A1ZT32</accession>
<evidence type="ECO:0000313" key="1">
    <source>
        <dbReference type="EMBL" id="EAY26422.1"/>
    </source>
</evidence>
<evidence type="ECO:0008006" key="3">
    <source>
        <dbReference type="Google" id="ProtNLM"/>
    </source>
</evidence>
<keyword evidence="2" id="KW-1185">Reference proteome</keyword>
<dbReference type="OrthoDB" id="9794241at2"/>
<protein>
    <recommendedName>
        <fullName evidence="3">TIGR02453 family protein</fullName>
    </recommendedName>
</protein>
<dbReference type="InterPro" id="IPR012808">
    <property type="entry name" value="CHP02453"/>
</dbReference>
<dbReference type="InterPro" id="IPR015996">
    <property type="entry name" value="UCP028451"/>
</dbReference>
<dbReference type="EMBL" id="AAWS01000034">
    <property type="protein sequence ID" value="EAY26422.1"/>
    <property type="molecule type" value="Genomic_DNA"/>
</dbReference>
<sequence length="228" mass="26280">MAQISPQTFQFLTDLQNNNHREWFAQNKAVYEASKAEMIDFADELIFLMNKKDRIVNESGKKSIYRIYRDVRFSKNKVPYKTYWGGHLERLGADRRGGYHFELAPGNSSITGGFFGPNAADLLLIRQQIDADADPLRQVLENTSFKKYFGQLQGNQVKTAPKGFKKDNENIDLIRYKQFLVTHQFSDAEVLSRNFVEKLAEGLLRMLPFFDVMTTYLTTDLNGISLLD</sequence>
<dbReference type="PANTHER" id="PTHR36452:SF1">
    <property type="entry name" value="DUF2461 DOMAIN-CONTAINING PROTEIN"/>
    <property type="match status" value="1"/>
</dbReference>
<dbReference type="AlphaFoldDB" id="A1ZT32"/>
<comment type="caution">
    <text evidence="1">The sequence shown here is derived from an EMBL/GenBank/DDBJ whole genome shotgun (WGS) entry which is preliminary data.</text>
</comment>
<proteinExistence type="predicted"/>
<name>A1ZT32_MICM2</name>
<dbReference type="PIRSF" id="PIRSF028451">
    <property type="entry name" value="UCP028451"/>
    <property type="match status" value="1"/>
</dbReference>
<dbReference type="eggNOG" id="COG5587">
    <property type="taxonomic scope" value="Bacteria"/>
</dbReference>